<evidence type="ECO:0000313" key="1">
    <source>
        <dbReference type="Proteomes" id="UP000504615"/>
    </source>
</evidence>
<organism evidence="1 2">
    <name type="scientific">Pogonomyrmex barbatus</name>
    <name type="common">red harvester ant</name>
    <dbReference type="NCBI Taxonomy" id="144034"/>
    <lineage>
        <taxon>Eukaryota</taxon>
        <taxon>Metazoa</taxon>
        <taxon>Ecdysozoa</taxon>
        <taxon>Arthropoda</taxon>
        <taxon>Hexapoda</taxon>
        <taxon>Insecta</taxon>
        <taxon>Pterygota</taxon>
        <taxon>Neoptera</taxon>
        <taxon>Endopterygota</taxon>
        <taxon>Hymenoptera</taxon>
        <taxon>Apocrita</taxon>
        <taxon>Aculeata</taxon>
        <taxon>Formicoidea</taxon>
        <taxon>Formicidae</taxon>
        <taxon>Myrmicinae</taxon>
        <taxon>Pogonomyrmex</taxon>
    </lineage>
</organism>
<dbReference type="AlphaFoldDB" id="A0A6I9VX21"/>
<gene>
    <name evidence="2" type="primary">LOC105423512</name>
</gene>
<sequence length="142" mass="16184">MVRSQNRRTNRLVVRIKSERVRTRFASLYYPTPAELPNFHGHVFSLCVASLSDSLVTLVLKLASLLHQDPSWIRPPSNDLHEKYFASPSFICTNDQHAIYSAKGSNAPYDGEIKKEGNAISVERRAMRLLSRRYTLTTTGYN</sequence>
<dbReference type="Proteomes" id="UP000504615">
    <property type="component" value="Unplaced"/>
</dbReference>
<proteinExistence type="predicted"/>
<reference evidence="2" key="1">
    <citation type="submission" date="2025-08" db="UniProtKB">
        <authorList>
            <consortium name="RefSeq"/>
        </authorList>
    </citation>
    <scope>IDENTIFICATION</scope>
</reference>
<dbReference type="RefSeq" id="XP_011631580.1">
    <property type="nucleotide sequence ID" value="XM_011633278.2"/>
</dbReference>
<accession>A0A6I9VX21</accession>
<name>A0A6I9VX21_9HYME</name>
<dbReference type="GeneID" id="105423512"/>
<dbReference type="KEGG" id="pbar:105423512"/>
<evidence type="ECO:0000313" key="2">
    <source>
        <dbReference type="RefSeq" id="XP_011631580.1"/>
    </source>
</evidence>
<protein>
    <submittedName>
        <fullName evidence="2">Uncharacterized protein LOC105423512</fullName>
    </submittedName>
</protein>
<keyword evidence="1" id="KW-1185">Reference proteome</keyword>